<sequence length="98" mass="11515">MVPDLRLPLVRQLAEADVPHRFWHTAGPGGRVWLFESVEGDGDHWAIRQIEVDAERVAHRYWWERLQDEHGFLTDQPLEIWELTEITRAAFEAVWDAA</sequence>
<organism evidence="1 2">
    <name type="scientific">Nonomuraea spiralis</name>
    <dbReference type="NCBI Taxonomy" id="46182"/>
    <lineage>
        <taxon>Bacteria</taxon>
        <taxon>Bacillati</taxon>
        <taxon>Actinomycetota</taxon>
        <taxon>Actinomycetes</taxon>
        <taxon>Streptosporangiales</taxon>
        <taxon>Streptosporangiaceae</taxon>
        <taxon>Nonomuraea</taxon>
    </lineage>
</organism>
<name>A0ABV5IVT1_9ACTN</name>
<proteinExistence type="predicted"/>
<accession>A0ABV5IVT1</accession>
<evidence type="ECO:0000313" key="2">
    <source>
        <dbReference type="Proteomes" id="UP001589647"/>
    </source>
</evidence>
<dbReference type="Proteomes" id="UP001589647">
    <property type="component" value="Unassembled WGS sequence"/>
</dbReference>
<comment type="caution">
    <text evidence="1">The sequence shown here is derived from an EMBL/GenBank/DDBJ whole genome shotgun (WGS) entry which is preliminary data.</text>
</comment>
<keyword evidence="2" id="KW-1185">Reference proteome</keyword>
<dbReference type="RefSeq" id="WP_189648711.1">
    <property type="nucleotide sequence ID" value="NZ_BMRC01000007.1"/>
</dbReference>
<evidence type="ECO:0000313" key="1">
    <source>
        <dbReference type="EMBL" id="MFB9207854.1"/>
    </source>
</evidence>
<gene>
    <name evidence="1" type="ORF">ACFFV7_42205</name>
</gene>
<protein>
    <submittedName>
        <fullName evidence="1">Uncharacterized protein</fullName>
    </submittedName>
</protein>
<reference evidence="1 2" key="1">
    <citation type="submission" date="2024-09" db="EMBL/GenBank/DDBJ databases">
        <authorList>
            <person name="Sun Q."/>
            <person name="Mori K."/>
        </authorList>
    </citation>
    <scope>NUCLEOTIDE SEQUENCE [LARGE SCALE GENOMIC DNA]</scope>
    <source>
        <strain evidence="1 2">CCM 3426</strain>
    </source>
</reference>
<dbReference type="EMBL" id="JBHMEI010000067">
    <property type="protein sequence ID" value="MFB9207854.1"/>
    <property type="molecule type" value="Genomic_DNA"/>
</dbReference>